<comment type="subcellular location">
    <subcellularLocation>
        <location evidence="1">Membrane</location>
        <topology evidence="1">Multi-pass membrane protein</topology>
    </subcellularLocation>
</comment>
<evidence type="ECO:0000256" key="1">
    <source>
        <dbReference type="ARBA" id="ARBA00004141"/>
    </source>
</evidence>
<keyword evidence="5 6" id="KW-0472">Membrane</keyword>
<protein>
    <submittedName>
        <fullName evidence="8">TspO/MBR-related protein</fullName>
    </submittedName>
</protein>
<feature type="transmembrane region" description="Helical" evidence="6">
    <location>
        <begin position="85"/>
        <end position="106"/>
    </location>
</feature>
<accession>A0A915PNA9</accession>
<evidence type="ECO:0000256" key="2">
    <source>
        <dbReference type="ARBA" id="ARBA00007524"/>
    </source>
</evidence>
<sequence>MLEPLYMQRYDHRFNDPLPFGSDMTYSTTAVNSVWTSDDTKHAILFSLVPGALSACAATSFRKERNLVEWWLASKKPNWAPENPVFYGLFDFMTIAPLGYASYVAYKFGGGLSNNSTKLALALYGSSIMSAFLTMSLLFRNTLIMHLTGAGAAFAFFKIDHKAGLLLAPYVLWTGFYTFLTYAMNKLNTSEAGERSIM</sequence>
<keyword evidence="7" id="KW-1185">Reference proteome</keyword>
<dbReference type="CDD" id="cd15904">
    <property type="entry name" value="TSPO_MBR"/>
    <property type="match status" value="1"/>
</dbReference>
<dbReference type="InterPro" id="IPR038330">
    <property type="entry name" value="TspO/MBR-related_sf"/>
</dbReference>
<keyword evidence="3 6" id="KW-0812">Transmembrane</keyword>
<evidence type="ECO:0000256" key="5">
    <source>
        <dbReference type="ARBA" id="ARBA00023136"/>
    </source>
</evidence>
<dbReference type="PANTHER" id="PTHR10057:SF0">
    <property type="entry name" value="TRANSLOCATOR PROTEIN"/>
    <property type="match status" value="1"/>
</dbReference>
<dbReference type="WBParaSite" id="sdigi.contig280.g7012.t1">
    <property type="protein sequence ID" value="sdigi.contig280.g7012.t1"/>
    <property type="gene ID" value="sdigi.contig280.g7012"/>
</dbReference>
<evidence type="ECO:0000256" key="6">
    <source>
        <dbReference type="SAM" id="Phobius"/>
    </source>
</evidence>
<dbReference type="AlphaFoldDB" id="A0A915PNA9"/>
<dbReference type="GO" id="GO:0033013">
    <property type="term" value="P:tetrapyrrole metabolic process"/>
    <property type="evidence" value="ECO:0007669"/>
    <property type="project" value="UniProtKB-ARBA"/>
</dbReference>
<comment type="similarity">
    <text evidence="2">Belongs to the TspO/BZRP family.</text>
</comment>
<evidence type="ECO:0000313" key="7">
    <source>
        <dbReference type="Proteomes" id="UP000887581"/>
    </source>
</evidence>
<dbReference type="Proteomes" id="UP000887581">
    <property type="component" value="Unplaced"/>
</dbReference>
<evidence type="ECO:0000256" key="3">
    <source>
        <dbReference type="ARBA" id="ARBA00022692"/>
    </source>
</evidence>
<proteinExistence type="inferred from homology"/>
<dbReference type="InterPro" id="IPR004307">
    <property type="entry name" value="TspO_MBR"/>
</dbReference>
<dbReference type="GO" id="GO:0005741">
    <property type="term" value="C:mitochondrial outer membrane"/>
    <property type="evidence" value="ECO:0007669"/>
    <property type="project" value="TreeGrafter"/>
</dbReference>
<evidence type="ECO:0000256" key="4">
    <source>
        <dbReference type="ARBA" id="ARBA00022989"/>
    </source>
</evidence>
<evidence type="ECO:0000313" key="8">
    <source>
        <dbReference type="WBParaSite" id="sdigi.contig280.g7012.t1"/>
    </source>
</evidence>
<organism evidence="7 8">
    <name type="scientific">Setaria digitata</name>
    <dbReference type="NCBI Taxonomy" id="48799"/>
    <lineage>
        <taxon>Eukaryota</taxon>
        <taxon>Metazoa</taxon>
        <taxon>Ecdysozoa</taxon>
        <taxon>Nematoda</taxon>
        <taxon>Chromadorea</taxon>
        <taxon>Rhabditida</taxon>
        <taxon>Spirurina</taxon>
        <taxon>Spiruromorpha</taxon>
        <taxon>Filarioidea</taxon>
        <taxon>Setariidae</taxon>
        <taxon>Setaria</taxon>
    </lineage>
</organism>
<dbReference type="PANTHER" id="PTHR10057">
    <property type="entry name" value="PERIPHERAL-TYPE BENZODIAZEPINE RECEPTOR"/>
    <property type="match status" value="1"/>
</dbReference>
<dbReference type="Gene3D" id="1.20.1260.100">
    <property type="entry name" value="TspO/MBR protein"/>
    <property type="match status" value="1"/>
</dbReference>
<feature type="transmembrane region" description="Helical" evidence="6">
    <location>
        <begin position="118"/>
        <end position="137"/>
    </location>
</feature>
<name>A0A915PNA9_9BILA</name>
<keyword evidence="4 6" id="KW-1133">Transmembrane helix</keyword>
<feature type="transmembrane region" description="Helical" evidence="6">
    <location>
        <begin position="166"/>
        <end position="184"/>
    </location>
</feature>
<reference evidence="8" key="1">
    <citation type="submission" date="2022-11" db="UniProtKB">
        <authorList>
            <consortium name="WormBaseParasite"/>
        </authorList>
    </citation>
    <scope>IDENTIFICATION</scope>
</reference>
<dbReference type="Pfam" id="PF03073">
    <property type="entry name" value="TspO_MBR"/>
    <property type="match status" value="1"/>
</dbReference>